<comment type="cofactor">
    <cofactor evidence="1">
        <name>Mg(2+)</name>
        <dbReference type="ChEBI" id="CHEBI:18420"/>
    </cofactor>
</comment>
<name>A0AAW4FYL0_GORRU</name>
<sequence length="411" mass="45324">MTTTARHDDTWLEPGTIRHFDHLGFETREQLFFRQPEPIDRTWPAQRLAIALGATLYVPATRPDLADVIRKRRAEGVISMVIDLEDAVADHEEADAIDHAVAALRDIADNPGAPMLLFVRPRSADRIVRIARALVTPSAPDTPSALTGFVIPKFDSANAEEALSAIVQASTVLGHHLWVMPVLESAAVVHRETRDDELTALAAHLSVHRANVLAVRIGATDICGYFGIRRDRDLTIYDVRVAADVIAGIVNHLGRTDESGFIVTGPVWEYFADHERMFQPMLRHTPFRENDAVYFRQQLVSRDMDGLLREISLDRANGLHGKTVIHPAHVAAVHALSAVTHEEYHDALDILAGEAGGVRASSYRNKMNELKPHRNWALRVIDRAAAFGVTRQGIGFVDLLTALAAPGPAAR</sequence>
<organism evidence="4 5">
    <name type="scientific">Gordonia rubripertincta</name>
    <name type="common">Rhodococcus corallinus</name>
    <dbReference type="NCBI Taxonomy" id="36822"/>
    <lineage>
        <taxon>Bacteria</taxon>
        <taxon>Bacillati</taxon>
        <taxon>Actinomycetota</taxon>
        <taxon>Actinomycetes</taxon>
        <taxon>Mycobacteriales</taxon>
        <taxon>Gordoniaceae</taxon>
        <taxon>Gordonia</taxon>
    </lineage>
</organism>
<evidence type="ECO:0000313" key="4">
    <source>
        <dbReference type="EMBL" id="MBM7276272.1"/>
    </source>
</evidence>
<dbReference type="Pfam" id="PF15617">
    <property type="entry name" value="C-C_Bond_Lyase"/>
    <property type="match status" value="1"/>
</dbReference>
<keyword evidence="2" id="KW-0479">Metal-binding</keyword>
<keyword evidence="4" id="KW-0456">Lyase</keyword>
<dbReference type="GO" id="GO:0016829">
    <property type="term" value="F:lyase activity"/>
    <property type="evidence" value="ECO:0007669"/>
    <property type="project" value="UniProtKB-KW"/>
</dbReference>
<comment type="caution">
    <text evidence="4">The sequence shown here is derived from an EMBL/GenBank/DDBJ whole genome shotgun (WGS) entry which is preliminary data.</text>
</comment>
<dbReference type="EMBL" id="JAFFGU010000001">
    <property type="protein sequence ID" value="MBM7276272.1"/>
    <property type="molecule type" value="Genomic_DNA"/>
</dbReference>
<evidence type="ECO:0000256" key="1">
    <source>
        <dbReference type="ARBA" id="ARBA00001946"/>
    </source>
</evidence>
<reference evidence="4" key="1">
    <citation type="submission" date="2021-02" db="EMBL/GenBank/DDBJ databases">
        <title>Taxonomy, biology and ecology of Rhodococcus bacteria occurring in California pistachio and other woody hosts as revealed by genome sequence analyses.</title>
        <authorList>
            <person name="Riely B."/>
            <person name="Gai Y."/>
        </authorList>
    </citation>
    <scope>NUCLEOTIDE SEQUENCE</scope>
    <source>
        <strain evidence="4">BP-295</strain>
    </source>
</reference>
<dbReference type="PANTHER" id="PTHR32308:SF10">
    <property type="entry name" value="CITRATE LYASE SUBUNIT BETA"/>
    <property type="match status" value="1"/>
</dbReference>
<accession>A0AAW4FYL0</accession>
<evidence type="ECO:0000256" key="2">
    <source>
        <dbReference type="ARBA" id="ARBA00022723"/>
    </source>
</evidence>
<gene>
    <name evidence="4" type="ORF">JTZ10_00740</name>
</gene>
<dbReference type="PANTHER" id="PTHR32308">
    <property type="entry name" value="LYASE BETA SUBUNIT, PUTATIVE (AFU_ORTHOLOGUE AFUA_4G13030)-RELATED"/>
    <property type="match status" value="1"/>
</dbReference>
<dbReference type="InterPro" id="IPR015813">
    <property type="entry name" value="Pyrv/PenolPyrv_kinase-like_dom"/>
</dbReference>
<evidence type="ECO:0000256" key="3">
    <source>
        <dbReference type="ARBA" id="ARBA00022842"/>
    </source>
</evidence>
<keyword evidence="3" id="KW-0460">Magnesium</keyword>
<dbReference type="SUPFAM" id="SSF51621">
    <property type="entry name" value="Phosphoenolpyruvate/pyruvate domain"/>
    <property type="match status" value="1"/>
</dbReference>
<dbReference type="Gene3D" id="3.20.20.60">
    <property type="entry name" value="Phosphoenolpyruvate-binding domains"/>
    <property type="match status" value="2"/>
</dbReference>
<dbReference type="InterPro" id="IPR040442">
    <property type="entry name" value="Pyrv_kinase-like_dom_sf"/>
</dbReference>
<dbReference type="Proteomes" id="UP001195196">
    <property type="component" value="Unassembled WGS sequence"/>
</dbReference>
<dbReference type="RefSeq" id="WP_204717128.1">
    <property type="nucleotide sequence ID" value="NZ_JAFFGU010000001.1"/>
</dbReference>
<dbReference type="GO" id="GO:0000287">
    <property type="term" value="F:magnesium ion binding"/>
    <property type="evidence" value="ECO:0007669"/>
    <property type="project" value="TreeGrafter"/>
</dbReference>
<proteinExistence type="predicted"/>
<dbReference type="AlphaFoldDB" id="A0AAW4FYL0"/>
<evidence type="ECO:0000313" key="5">
    <source>
        <dbReference type="Proteomes" id="UP001195196"/>
    </source>
</evidence>
<dbReference type="GO" id="GO:0006107">
    <property type="term" value="P:oxaloacetate metabolic process"/>
    <property type="evidence" value="ECO:0007669"/>
    <property type="project" value="TreeGrafter"/>
</dbReference>
<protein>
    <submittedName>
        <fullName evidence="4">HpcH/HpaI aldolase/citrate lyase family protein</fullName>
    </submittedName>
</protein>
<dbReference type="InterPro" id="IPR039480">
    <property type="entry name" value="C-C_Bond_Lyase-like"/>
</dbReference>